<keyword evidence="2" id="KW-1185">Reference proteome</keyword>
<evidence type="ECO:0000313" key="2">
    <source>
        <dbReference type="Proteomes" id="UP000044377"/>
    </source>
</evidence>
<organism evidence="1 2">
    <name type="scientific">Brenneria goodwinii</name>
    <dbReference type="NCBI Taxonomy" id="1109412"/>
    <lineage>
        <taxon>Bacteria</taxon>
        <taxon>Pseudomonadati</taxon>
        <taxon>Pseudomonadota</taxon>
        <taxon>Gammaproteobacteria</taxon>
        <taxon>Enterobacterales</taxon>
        <taxon>Pectobacteriaceae</taxon>
        <taxon>Brenneria</taxon>
    </lineage>
</organism>
<sequence>MPNGAILLCIMPLFLFFVRLVGEFQTALIRNGFFITVMFCVAEVRSVKQQSC</sequence>
<accession>A0A0G4JX13</accession>
<dbReference type="STRING" id="1109412.BN1221_02684"/>
<proteinExistence type="predicted"/>
<dbReference type="Proteomes" id="UP000044377">
    <property type="component" value="Unassembled WGS sequence"/>
</dbReference>
<evidence type="ECO:0000313" key="1">
    <source>
        <dbReference type="EMBL" id="CPR17512.1"/>
    </source>
</evidence>
<protein>
    <submittedName>
        <fullName evidence="1">Uncharacterized protein</fullName>
    </submittedName>
</protein>
<dbReference type="AlphaFoldDB" id="A0A0G4JX13"/>
<dbReference type="EMBL" id="CGIG01000001">
    <property type="protein sequence ID" value="CPR17512.1"/>
    <property type="molecule type" value="Genomic_DNA"/>
</dbReference>
<reference evidence="2" key="1">
    <citation type="submission" date="2015-01" db="EMBL/GenBank/DDBJ databases">
        <authorList>
            <person name="Paterson Steve"/>
        </authorList>
    </citation>
    <scope>NUCLEOTIDE SEQUENCE [LARGE SCALE GENOMIC DNA]</scope>
    <source>
        <strain evidence="2">OBR1</strain>
    </source>
</reference>
<gene>
    <name evidence="1" type="ORF">BN1221_02684</name>
</gene>
<name>A0A0G4JX13_9GAMM</name>